<evidence type="ECO:0000256" key="7">
    <source>
        <dbReference type="HAMAP-Rule" id="MF_02060"/>
    </source>
</evidence>
<organism evidence="9 10">
    <name type="scientific">Spirochaeta isovalerica</name>
    <dbReference type="NCBI Taxonomy" id="150"/>
    <lineage>
        <taxon>Bacteria</taxon>
        <taxon>Pseudomonadati</taxon>
        <taxon>Spirochaetota</taxon>
        <taxon>Spirochaetia</taxon>
        <taxon>Spirochaetales</taxon>
        <taxon>Spirochaetaceae</taxon>
        <taxon>Spirochaeta</taxon>
    </lineage>
</organism>
<dbReference type="HAMAP" id="MF_02060">
    <property type="entry name" value="tRNA_methyltr_TrmH"/>
    <property type="match status" value="1"/>
</dbReference>
<comment type="function">
    <text evidence="7">Catalyzes the 2'-O methylation of guanosine at position 18 in tRNA.</text>
</comment>
<keyword evidence="5 7" id="KW-0819">tRNA processing</keyword>
<dbReference type="RefSeq" id="WP_184748866.1">
    <property type="nucleotide sequence ID" value="NZ_JACHGJ010000014.1"/>
</dbReference>
<dbReference type="Gene3D" id="3.40.1280.10">
    <property type="match status" value="1"/>
</dbReference>
<feature type="binding site" evidence="7">
    <location>
        <position position="165"/>
    </location>
    <ligand>
        <name>S-adenosyl-L-methionine</name>
        <dbReference type="ChEBI" id="CHEBI:59789"/>
    </ligand>
</feature>
<evidence type="ECO:0000256" key="4">
    <source>
        <dbReference type="ARBA" id="ARBA00022691"/>
    </source>
</evidence>
<sequence length="220" mass="25189">MTDPLISYLSGFISPDRFERMTAVLARRTEYLTVVLEDLHYSQNGSAVIRHCDAFGIQNLHVIENRNKFKVKNHAVRGTLKWINLNQFNEERSNSRNAIERLKKEGYRIIATSPHSSGSTPSDFDLNSGPAALFFGNERDGLSREVLELADGHIQIPMEGFVESLNISASCAIILNQLGSRLRESDLPWQLSSERYNQILTLWLKDSIRKIDFVMREYEK</sequence>
<comment type="catalytic activity">
    <reaction evidence="7">
        <text>guanosine(18) in tRNA + S-adenosyl-L-methionine = 2'-O-methylguanosine(18) in tRNA + S-adenosyl-L-homocysteine + H(+)</text>
        <dbReference type="Rhea" id="RHEA:20077"/>
        <dbReference type="Rhea" id="RHEA-COMP:10190"/>
        <dbReference type="Rhea" id="RHEA-COMP:10192"/>
        <dbReference type="ChEBI" id="CHEBI:15378"/>
        <dbReference type="ChEBI" id="CHEBI:57856"/>
        <dbReference type="ChEBI" id="CHEBI:59789"/>
        <dbReference type="ChEBI" id="CHEBI:74269"/>
        <dbReference type="ChEBI" id="CHEBI:74445"/>
        <dbReference type="EC" id="2.1.1.34"/>
    </reaction>
</comment>
<dbReference type="GO" id="GO:0000049">
    <property type="term" value="F:tRNA binding"/>
    <property type="evidence" value="ECO:0007669"/>
    <property type="project" value="UniProtKB-UniRule"/>
</dbReference>
<name>A0A841RGX2_9SPIO</name>
<dbReference type="InterPro" id="IPR001537">
    <property type="entry name" value="SpoU_MeTrfase"/>
</dbReference>
<dbReference type="CDD" id="cd18092">
    <property type="entry name" value="SpoU-like_TrmH"/>
    <property type="match status" value="1"/>
</dbReference>
<keyword evidence="10" id="KW-1185">Reference proteome</keyword>
<dbReference type="InterPro" id="IPR033671">
    <property type="entry name" value="TrmH"/>
</dbReference>
<gene>
    <name evidence="7" type="primary">trmH</name>
    <name evidence="9" type="ORF">HNR50_004332</name>
</gene>
<dbReference type="Proteomes" id="UP000587760">
    <property type="component" value="Unassembled WGS sequence"/>
</dbReference>
<evidence type="ECO:0000313" key="9">
    <source>
        <dbReference type="EMBL" id="MBB6482631.1"/>
    </source>
</evidence>
<keyword evidence="3 7" id="KW-0808">Transferase</keyword>
<evidence type="ECO:0000256" key="2">
    <source>
        <dbReference type="ARBA" id="ARBA00022603"/>
    </source>
</evidence>
<dbReference type="EMBL" id="JACHGJ010000014">
    <property type="protein sequence ID" value="MBB6482631.1"/>
    <property type="molecule type" value="Genomic_DNA"/>
</dbReference>
<dbReference type="AlphaFoldDB" id="A0A841RGX2"/>
<proteinExistence type="inferred from homology"/>
<dbReference type="InterPro" id="IPR029028">
    <property type="entry name" value="Alpha/beta_knot_MTases"/>
</dbReference>
<dbReference type="SUPFAM" id="SSF75217">
    <property type="entry name" value="alpha/beta knot"/>
    <property type="match status" value="1"/>
</dbReference>
<dbReference type="GO" id="GO:0002938">
    <property type="term" value="P:tRNA guanine ribose methylation"/>
    <property type="evidence" value="ECO:0007669"/>
    <property type="project" value="UniProtKB-UniRule"/>
</dbReference>
<evidence type="ECO:0000256" key="6">
    <source>
        <dbReference type="ARBA" id="ARBA00022884"/>
    </source>
</evidence>
<keyword evidence="1 7" id="KW-0820">tRNA-binding</keyword>
<keyword evidence="2 7" id="KW-0489">Methyltransferase</keyword>
<dbReference type="Pfam" id="PF00588">
    <property type="entry name" value="SpoU_methylase"/>
    <property type="match status" value="1"/>
</dbReference>
<accession>A0A841RGX2</accession>
<comment type="caution">
    <text evidence="7">Lacks conserved residue(s) required for the propagation of feature annotation.</text>
</comment>
<evidence type="ECO:0000256" key="3">
    <source>
        <dbReference type="ARBA" id="ARBA00022679"/>
    </source>
</evidence>
<keyword evidence="4 7" id="KW-0949">S-adenosyl-L-methionine</keyword>
<protein>
    <recommendedName>
        <fullName evidence="7">tRNA (guanosine(18)-2'-O)-methyltransferase</fullName>
        <ecNumber evidence="7">2.1.1.34</ecNumber>
    </recommendedName>
    <alternativeName>
        <fullName evidence="7">tRNA [Gm18] methyltransferase</fullName>
    </alternativeName>
</protein>
<feature type="domain" description="tRNA/rRNA methyltransferase SpoU type" evidence="8">
    <location>
        <begin position="32"/>
        <end position="175"/>
    </location>
</feature>
<evidence type="ECO:0000259" key="8">
    <source>
        <dbReference type="Pfam" id="PF00588"/>
    </source>
</evidence>
<evidence type="ECO:0000313" key="10">
    <source>
        <dbReference type="Proteomes" id="UP000587760"/>
    </source>
</evidence>
<dbReference type="InterPro" id="IPR029026">
    <property type="entry name" value="tRNA_m1G_MTases_N"/>
</dbReference>
<comment type="caution">
    <text evidence="9">The sequence shown here is derived from an EMBL/GenBank/DDBJ whole genome shotgun (WGS) entry which is preliminary data.</text>
</comment>
<evidence type="ECO:0000256" key="1">
    <source>
        <dbReference type="ARBA" id="ARBA00022555"/>
    </source>
</evidence>
<comment type="similarity">
    <text evidence="7">Belongs to the class IV-like SAM-binding methyltransferase superfamily. RNA methyltransferase TrmH family.</text>
</comment>
<dbReference type="GO" id="GO:0141100">
    <property type="term" value="F:tRNA (guanine(18)-2'-O)-methyltransferase activity"/>
    <property type="evidence" value="ECO:0007669"/>
    <property type="project" value="UniProtKB-UniRule"/>
</dbReference>
<reference evidence="9 10" key="1">
    <citation type="submission" date="2020-08" db="EMBL/GenBank/DDBJ databases">
        <title>Genomic Encyclopedia of Type Strains, Phase IV (KMG-IV): sequencing the most valuable type-strain genomes for metagenomic binning, comparative biology and taxonomic classification.</title>
        <authorList>
            <person name="Goeker M."/>
        </authorList>
    </citation>
    <scope>NUCLEOTIDE SEQUENCE [LARGE SCALE GENOMIC DNA]</scope>
    <source>
        <strain evidence="9 10">DSM 2461</strain>
    </source>
</reference>
<evidence type="ECO:0000256" key="5">
    <source>
        <dbReference type="ARBA" id="ARBA00022694"/>
    </source>
</evidence>
<keyword evidence="6 7" id="KW-0694">RNA-binding</keyword>
<dbReference type="PANTHER" id="PTHR43453:SF1">
    <property type="entry name" value="TRNA_RRNA METHYLTRANSFERASE SPOU TYPE DOMAIN-CONTAINING PROTEIN"/>
    <property type="match status" value="1"/>
</dbReference>
<feature type="binding site" evidence="7">
    <location>
        <position position="112"/>
    </location>
    <ligand>
        <name>S-adenosyl-L-methionine</name>
        <dbReference type="ChEBI" id="CHEBI:59789"/>
    </ligand>
</feature>
<feature type="binding site" evidence="7">
    <location>
        <position position="156"/>
    </location>
    <ligand>
        <name>S-adenosyl-L-methionine</name>
        <dbReference type="ChEBI" id="CHEBI:59789"/>
    </ligand>
</feature>
<dbReference type="EC" id="2.1.1.34" evidence="7"/>
<dbReference type="PANTHER" id="PTHR43453">
    <property type="entry name" value="RRNA METHYLASE-LIKE"/>
    <property type="match status" value="1"/>
</dbReference>